<sequence length="135" mass="16022">MRKFWPVLIITLIFFSSCVDRKTSFLIGKWEEVPRVVEPSRFYIWTFKDDNNFTIETYAIDSTDGEPMAVNEGEYNLDRKSMEFRLTLELKQDMGGHPVNGEWWVDELDRTIFKMTRESADSDGNPFVRYEFVKL</sequence>
<dbReference type="EMBL" id="CP013118">
    <property type="protein sequence ID" value="ALO15997.1"/>
    <property type="molecule type" value="Genomic_DNA"/>
</dbReference>
<reference evidence="1 2" key="1">
    <citation type="submission" date="2015-11" db="EMBL/GenBank/DDBJ databases">
        <title>Description and complete genome sequence of a novel strain predominating in hypersaline microbial mats and representing a new family of the Bacteriodetes phylum.</title>
        <authorList>
            <person name="Spring S."/>
            <person name="Bunk B."/>
            <person name="Sproer C."/>
            <person name="Klenk H.-P."/>
        </authorList>
    </citation>
    <scope>NUCLEOTIDE SEQUENCE [LARGE SCALE GENOMIC DNA]</scope>
    <source>
        <strain evidence="1 2">L21-Spi-D4</strain>
    </source>
</reference>
<organism evidence="1 2">
    <name type="scientific">Salinivirga cyanobacteriivorans</name>
    <dbReference type="NCBI Taxonomy" id="1307839"/>
    <lineage>
        <taxon>Bacteria</taxon>
        <taxon>Pseudomonadati</taxon>
        <taxon>Bacteroidota</taxon>
        <taxon>Bacteroidia</taxon>
        <taxon>Bacteroidales</taxon>
        <taxon>Salinivirgaceae</taxon>
        <taxon>Salinivirga</taxon>
    </lineage>
</organism>
<accession>A0A0S2I120</accession>
<dbReference type="PROSITE" id="PS51257">
    <property type="entry name" value="PROKAR_LIPOPROTEIN"/>
    <property type="match status" value="1"/>
</dbReference>
<gene>
    <name evidence="1" type="ORF">L21SP5_02366</name>
</gene>
<dbReference type="Proteomes" id="UP000064893">
    <property type="component" value="Chromosome"/>
</dbReference>
<dbReference type="KEGG" id="blq:L21SP5_02366"/>
<proteinExistence type="predicted"/>
<dbReference type="AlphaFoldDB" id="A0A0S2I120"/>
<dbReference type="STRING" id="1307839.L21SP5_02366"/>
<dbReference type="RefSeq" id="WP_057953409.1">
    <property type="nucleotide sequence ID" value="NZ_CP013118.1"/>
</dbReference>
<name>A0A0S2I120_9BACT</name>
<keyword evidence="2" id="KW-1185">Reference proteome</keyword>
<evidence type="ECO:0000313" key="2">
    <source>
        <dbReference type="Proteomes" id="UP000064893"/>
    </source>
</evidence>
<evidence type="ECO:0008006" key="3">
    <source>
        <dbReference type="Google" id="ProtNLM"/>
    </source>
</evidence>
<protein>
    <recommendedName>
        <fullName evidence="3">Lipocalin-like domain-containing protein</fullName>
    </recommendedName>
</protein>
<evidence type="ECO:0000313" key="1">
    <source>
        <dbReference type="EMBL" id="ALO15997.1"/>
    </source>
</evidence>